<keyword evidence="2" id="KW-1133">Transmembrane helix</keyword>
<feature type="compositionally biased region" description="Low complexity" evidence="1">
    <location>
        <begin position="32"/>
        <end position="55"/>
    </location>
</feature>
<protein>
    <submittedName>
        <fullName evidence="3">Uncharacterized protein</fullName>
    </submittedName>
</protein>
<dbReference type="Proteomes" id="UP000190774">
    <property type="component" value="Unassembled WGS sequence"/>
</dbReference>
<dbReference type="EMBL" id="FUYE01000006">
    <property type="protein sequence ID" value="SKA95123.1"/>
    <property type="molecule type" value="Genomic_DNA"/>
</dbReference>
<dbReference type="AlphaFoldDB" id="A0A1T4Y0G6"/>
<evidence type="ECO:0000313" key="4">
    <source>
        <dbReference type="Proteomes" id="UP000190774"/>
    </source>
</evidence>
<feature type="transmembrane region" description="Helical" evidence="2">
    <location>
        <begin position="6"/>
        <end position="23"/>
    </location>
</feature>
<reference evidence="4" key="1">
    <citation type="submission" date="2017-02" db="EMBL/GenBank/DDBJ databases">
        <authorList>
            <person name="Varghese N."/>
            <person name="Submissions S."/>
        </authorList>
    </citation>
    <scope>NUCLEOTIDE SEQUENCE [LARGE SCALE GENOMIC DNA]</scope>
    <source>
        <strain evidence="4">ATCC 700200</strain>
    </source>
</reference>
<sequence length="190" mass="19186">MNRSTVVSVIIGILIAVSVIHKIRKGAEVLGSDDSAASSRPASSSTSLSTSSLAPAPAPVPTHTPPATSAATGTGTTTASSAPVPASSGQSSFDKITASTDAMLEKVRNDPNLSPTERKLKESKIALMKMQMMQSAAQLDSFRASHPPPPPKSATIITAPISLPAAPVTVPNPDPAPIPAPPPGTKVPSS</sequence>
<feature type="compositionally biased region" description="Pro residues" evidence="1">
    <location>
        <begin position="170"/>
        <end position="190"/>
    </location>
</feature>
<keyword evidence="2" id="KW-0812">Transmembrane</keyword>
<dbReference type="RefSeq" id="WP_078813486.1">
    <property type="nucleotide sequence ID" value="NZ_FUYE01000006.1"/>
</dbReference>
<name>A0A1T4Y0G6_9BACT</name>
<feature type="compositionally biased region" description="Polar residues" evidence="1">
    <location>
        <begin position="89"/>
        <end position="100"/>
    </location>
</feature>
<evidence type="ECO:0000313" key="3">
    <source>
        <dbReference type="EMBL" id="SKA95123.1"/>
    </source>
</evidence>
<feature type="region of interest" description="Disordered" evidence="1">
    <location>
        <begin position="30"/>
        <end position="120"/>
    </location>
</feature>
<evidence type="ECO:0000256" key="2">
    <source>
        <dbReference type="SAM" id="Phobius"/>
    </source>
</evidence>
<organism evidence="3 4">
    <name type="scientific">Prosthecobacter debontii</name>
    <dbReference type="NCBI Taxonomy" id="48467"/>
    <lineage>
        <taxon>Bacteria</taxon>
        <taxon>Pseudomonadati</taxon>
        <taxon>Verrucomicrobiota</taxon>
        <taxon>Verrucomicrobiia</taxon>
        <taxon>Verrucomicrobiales</taxon>
        <taxon>Verrucomicrobiaceae</taxon>
        <taxon>Prosthecobacter</taxon>
    </lineage>
</organism>
<feature type="compositionally biased region" description="Low complexity" evidence="1">
    <location>
        <begin position="65"/>
        <end position="88"/>
    </location>
</feature>
<feature type="region of interest" description="Disordered" evidence="1">
    <location>
        <begin position="167"/>
        <end position="190"/>
    </location>
</feature>
<accession>A0A1T4Y0G6</accession>
<evidence type="ECO:0000256" key="1">
    <source>
        <dbReference type="SAM" id="MobiDB-lite"/>
    </source>
</evidence>
<gene>
    <name evidence="3" type="ORF">SAMN02745166_02280</name>
</gene>
<keyword evidence="2" id="KW-0472">Membrane</keyword>
<keyword evidence="4" id="KW-1185">Reference proteome</keyword>
<proteinExistence type="predicted"/>